<comment type="caution">
    <text evidence="1">The sequence shown here is derived from an EMBL/GenBank/DDBJ whole genome shotgun (WGS) entry which is preliminary data.</text>
</comment>
<evidence type="ECO:0000313" key="2">
    <source>
        <dbReference type="Proteomes" id="UP001070238"/>
    </source>
</evidence>
<gene>
    <name evidence="1" type="ORF">OS123_09465</name>
</gene>
<name>A0A9Q4CG03_9CORY</name>
<proteinExistence type="predicted"/>
<dbReference type="AlphaFoldDB" id="A0A9Q4CG03"/>
<dbReference type="Proteomes" id="UP001070238">
    <property type="component" value="Unassembled WGS sequence"/>
</dbReference>
<dbReference type="RefSeq" id="WP_267169617.1">
    <property type="nucleotide sequence ID" value="NZ_JAPMKX010000004.1"/>
</dbReference>
<protein>
    <submittedName>
        <fullName evidence="1">Uncharacterized protein</fullName>
    </submittedName>
</protein>
<organism evidence="1 2">
    <name type="scientific">Corynebacterium antarcticum</name>
    <dbReference type="NCBI Taxonomy" id="2800405"/>
    <lineage>
        <taxon>Bacteria</taxon>
        <taxon>Bacillati</taxon>
        <taxon>Actinomycetota</taxon>
        <taxon>Actinomycetes</taxon>
        <taxon>Mycobacteriales</taxon>
        <taxon>Corynebacteriaceae</taxon>
        <taxon>Corynebacterium</taxon>
    </lineage>
</organism>
<sequence length="60" mass="6813">MHDIDDHPLPHCPETNPIYEGTVWPEELIRGSESLLCKLLDRLGDDIDVYARGQNLALRA</sequence>
<reference evidence="1" key="1">
    <citation type="submission" date="2022-11" db="EMBL/GenBank/DDBJ databases">
        <title>Corynebacterium sp. isolated from Penguins.</title>
        <authorList>
            <person name="Sedlar K."/>
            <person name="Svec P."/>
        </authorList>
    </citation>
    <scope>NUCLEOTIDE SEQUENCE</scope>
    <source>
        <strain evidence="1">P5875</strain>
    </source>
</reference>
<accession>A0A9Q4CG03</accession>
<dbReference type="EMBL" id="JAPMKX010000004">
    <property type="protein sequence ID" value="MCX7538759.1"/>
    <property type="molecule type" value="Genomic_DNA"/>
</dbReference>
<evidence type="ECO:0000313" key="1">
    <source>
        <dbReference type="EMBL" id="MCX7538759.1"/>
    </source>
</evidence>